<dbReference type="InterPro" id="IPR052021">
    <property type="entry name" value="Type-I_RS_S_subunit"/>
</dbReference>
<keyword evidence="2" id="KW-0680">Restriction system</keyword>
<dbReference type="EMBL" id="VJWV01000022">
    <property type="protein sequence ID" value="TRW71928.1"/>
    <property type="molecule type" value="Genomic_DNA"/>
</dbReference>
<protein>
    <submittedName>
        <fullName evidence="5">Restriction endonuclease subunit S</fullName>
    </submittedName>
</protein>
<feature type="domain" description="Type I restriction modification DNA specificity" evidence="4">
    <location>
        <begin position="17"/>
        <end position="192"/>
    </location>
</feature>
<dbReference type="PANTHER" id="PTHR30408">
    <property type="entry name" value="TYPE-1 RESTRICTION ENZYME ECOKI SPECIFICITY PROTEIN"/>
    <property type="match status" value="1"/>
</dbReference>
<dbReference type="PANTHER" id="PTHR30408:SF12">
    <property type="entry name" value="TYPE I RESTRICTION ENZYME MJAVIII SPECIFICITY SUBUNIT"/>
    <property type="match status" value="1"/>
</dbReference>
<dbReference type="SUPFAM" id="SSF116734">
    <property type="entry name" value="DNA methylase specificity domain"/>
    <property type="match status" value="2"/>
</dbReference>
<dbReference type="Pfam" id="PF01420">
    <property type="entry name" value="Methylase_S"/>
    <property type="match status" value="2"/>
</dbReference>
<evidence type="ECO:0000256" key="3">
    <source>
        <dbReference type="ARBA" id="ARBA00023125"/>
    </source>
</evidence>
<dbReference type="InterPro" id="IPR000055">
    <property type="entry name" value="Restrct_endonuc_typeI_TRD"/>
</dbReference>
<dbReference type="CDD" id="cd17273">
    <property type="entry name" value="RMtype1_S_EcoJA69PI-TRD1-CR1_like"/>
    <property type="match status" value="1"/>
</dbReference>
<feature type="domain" description="Type I restriction modification DNA specificity" evidence="4">
    <location>
        <begin position="221"/>
        <end position="407"/>
    </location>
</feature>
<dbReference type="Proteomes" id="UP000317167">
    <property type="component" value="Unassembled WGS sequence"/>
</dbReference>
<name>A0A552YXF7_9LACT</name>
<sequence length="419" mass="47118">MKERLKAPELRFPGFTDDWEERKLGELSNIVGGGTPSTSNPEYWDGDIDWYAPAEIGEQSYVSKSKKTITELGLKKSSARILPVGTVLFTSRAGIGNTAILAKEATTNQGFQSIVPGQNKLDSYFIFSRTNELKRYGEVTGAGSTFVEVSGKQMSKMSIMVPELSEQQKIGSFFKQLDDTIALHQRKLDLLKEQKTGYLQKMFPKNGAKVPELRFAGFADDWEERKLESFTLLITKQTGFDYSATIKPALVNKSEGNVYPFIQNKNFSGFKINMNTDFYIPIEVANKFPRITLDQPSLLVTISGNIGNVGLYNSDEKAFVGGAVGICKLNNLIEGEFILYELESDFGQRQFKRSTKSSSHANITVEMIKNIDILIPKNELEQKKIGSFFKQLDDTIALHQRKLDLLKEQKKGFLQKMFV</sequence>
<comment type="similarity">
    <text evidence="1">Belongs to the type-I restriction system S methylase family.</text>
</comment>
<comment type="caution">
    <text evidence="5">The sequence shown here is derived from an EMBL/GenBank/DDBJ whole genome shotgun (WGS) entry which is preliminary data.</text>
</comment>
<gene>
    <name evidence="5" type="ORF">FNJ53_12860</name>
</gene>
<evidence type="ECO:0000256" key="2">
    <source>
        <dbReference type="ARBA" id="ARBA00022747"/>
    </source>
</evidence>
<evidence type="ECO:0000313" key="5">
    <source>
        <dbReference type="EMBL" id="TRW71928.1"/>
    </source>
</evidence>
<dbReference type="GO" id="GO:0003677">
    <property type="term" value="F:DNA binding"/>
    <property type="evidence" value="ECO:0007669"/>
    <property type="project" value="UniProtKB-KW"/>
</dbReference>
<reference evidence="5 6" key="1">
    <citation type="submission" date="2019-07" db="EMBL/GenBank/DDBJ databases">
        <title>Draft genome of 7 Lactococcus lactis strains isolated from an artisanal cheese production.</title>
        <authorList>
            <person name="Biolcati F."/>
            <person name="Bottero M.T."/>
            <person name="Dalmasso A."/>
            <person name="Mcauliffe O."/>
        </authorList>
    </citation>
    <scope>NUCLEOTIDE SEQUENCE [LARGE SCALE GENOMIC DNA]</scope>
    <source>
        <strain evidence="5 6">MRS45.2</strain>
    </source>
</reference>
<dbReference type="GO" id="GO:0004519">
    <property type="term" value="F:endonuclease activity"/>
    <property type="evidence" value="ECO:0007669"/>
    <property type="project" value="UniProtKB-KW"/>
</dbReference>
<dbReference type="GO" id="GO:0009307">
    <property type="term" value="P:DNA restriction-modification system"/>
    <property type="evidence" value="ECO:0007669"/>
    <property type="project" value="UniProtKB-KW"/>
</dbReference>
<keyword evidence="3" id="KW-0238">DNA-binding</keyword>
<dbReference type="Gene3D" id="3.90.220.20">
    <property type="entry name" value="DNA methylase specificity domains"/>
    <property type="match status" value="2"/>
</dbReference>
<organism evidence="5 6">
    <name type="scientific">Lactococcus lactis</name>
    <dbReference type="NCBI Taxonomy" id="1358"/>
    <lineage>
        <taxon>Bacteria</taxon>
        <taxon>Bacillati</taxon>
        <taxon>Bacillota</taxon>
        <taxon>Bacilli</taxon>
        <taxon>Lactobacillales</taxon>
        <taxon>Streptococcaceae</taxon>
        <taxon>Lactococcus</taxon>
    </lineage>
</organism>
<proteinExistence type="inferred from homology"/>
<keyword evidence="5" id="KW-0378">Hydrolase</keyword>
<dbReference type="AlphaFoldDB" id="A0A552YXF7"/>
<dbReference type="InterPro" id="IPR044946">
    <property type="entry name" value="Restrct_endonuc_typeI_TRD_sf"/>
</dbReference>
<evidence type="ECO:0000256" key="1">
    <source>
        <dbReference type="ARBA" id="ARBA00010923"/>
    </source>
</evidence>
<keyword evidence="5" id="KW-0255">Endonuclease</keyword>
<evidence type="ECO:0000259" key="4">
    <source>
        <dbReference type="Pfam" id="PF01420"/>
    </source>
</evidence>
<keyword evidence="5" id="KW-0540">Nuclease</keyword>
<accession>A0A552YXF7</accession>
<evidence type="ECO:0000313" key="6">
    <source>
        <dbReference type="Proteomes" id="UP000317167"/>
    </source>
</evidence>
<dbReference type="RefSeq" id="WP_143459780.1">
    <property type="nucleotide sequence ID" value="NZ_VJWV01000022.1"/>
</dbReference>